<dbReference type="GO" id="GO:0003735">
    <property type="term" value="F:structural constituent of ribosome"/>
    <property type="evidence" value="ECO:0007669"/>
    <property type="project" value="InterPro"/>
</dbReference>
<dbReference type="InterPro" id="IPR041997">
    <property type="entry name" value="Ribosomal_eL6_KOW"/>
</dbReference>
<feature type="compositionally biased region" description="Basic and acidic residues" evidence="8">
    <location>
        <begin position="478"/>
        <end position="488"/>
    </location>
</feature>
<feature type="compositionally biased region" description="Basic residues" evidence="8">
    <location>
        <begin position="590"/>
        <end position="607"/>
    </location>
</feature>
<dbReference type="GO" id="GO:0005509">
    <property type="term" value="F:calcium ion binding"/>
    <property type="evidence" value="ECO:0007669"/>
    <property type="project" value="InterPro"/>
</dbReference>
<reference evidence="10 11" key="1">
    <citation type="journal article" date="2019" name="BMC Genomics">
        <title>New insights from Opisthorchis felineus genome: update on genomics of the epidemiologically important liver flukes.</title>
        <authorList>
            <person name="Ershov N.I."/>
            <person name="Mordvinov V.A."/>
            <person name="Prokhortchouk E.B."/>
            <person name="Pakharukova M.Y."/>
            <person name="Gunbin K.V."/>
            <person name="Ustyantsev K."/>
            <person name="Genaev M.A."/>
            <person name="Blinov A.G."/>
            <person name="Mazur A."/>
            <person name="Boulygina E."/>
            <person name="Tsygankova S."/>
            <person name="Khrameeva E."/>
            <person name="Chekanov N."/>
            <person name="Fan G."/>
            <person name="Xiao A."/>
            <person name="Zhang H."/>
            <person name="Xu X."/>
            <person name="Yang H."/>
            <person name="Solovyev V."/>
            <person name="Lee S.M."/>
            <person name="Liu X."/>
            <person name="Afonnikov D.A."/>
            <person name="Skryabin K.G."/>
        </authorList>
    </citation>
    <scope>NUCLEOTIDE SEQUENCE [LARGE SCALE GENOMIC DNA]</scope>
    <source>
        <strain evidence="10">AK-0245</strain>
        <tissue evidence="10">Whole organism</tissue>
    </source>
</reference>
<feature type="compositionally biased region" description="Basic residues" evidence="8">
    <location>
        <begin position="873"/>
        <end position="885"/>
    </location>
</feature>
<dbReference type="SUPFAM" id="SSF47473">
    <property type="entry name" value="EF-hand"/>
    <property type="match status" value="1"/>
</dbReference>
<feature type="region of interest" description="Disordered" evidence="8">
    <location>
        <begin position="838"/>
        <end position="896"/>
    </location>
</feature>
<feature type="compositionally biased region" description="Basic and acidic residues" evidence="8">
    <location>
        <begin position="1444"/>
        <end position="1456"/>
    </location>
</feature>
<dbReference type="GO" id="GO:0002181">
    <property type="term" value="P:cytoplasmic translation"/>
    <property type="evidence" value="ECO:0007669"/>
    <property type="project" value="TreeGrafter"/>
</dbReference>
<dbReference type="CDD" id="cd13156">
    <property type="entry name" value="KOW_RPL6"/>
    <property type="match status" value="1"/>
</dbReference>
<dbReference type="InterPro" id="IPR011992">
    <property type="entry name" value="EF-hand-dom_pair"/>
</dbReference>
<evidence type="ECO:0000256" key="7">
    <source>
        <dbReference type="ARBA" id="ARBA00046388"/>
    </source>
</evidence>
<dbReference type="InterPro" id="IPR000915">
    <property type="entry name" value="60S_ribosomal_eL6"/>
</dbReference>
<sequence>MAEFRRGFHTIDRNNTGKITMEDLRAYMHRMNYKESFVAKWMKLFKPNEEGVITYENYCNTLGLIPRRPESVGSDISEATVPGTPHIEPYSSAEDSETTHSNNAVAGVTEVVDQHAVEATVSKTQTVPEVSKEFFTPQERKLQKKTKKSPRAPKHKLSSASESLLSSDLTETCKESEYEHSECADLTESASMEPSVVLTLPPQLDTGMLLDQPSETSSSTKAQLEFPGNAALEFRQPCSSGLQVHTTFGDNPVDIPMFSEREESADTTTFTSIEKSSKRKRSTSKSKEKRKQKARGARSEPESDKDNTEEISTTEAAPTTEFRSEMVDTNSSILESAEVCLSYQPPVFQIPDKPTIPDVTAEHNGVPVEKEETDHQIRDIFVEEQIRGEQSKCGSEEKREQENEVPPIASDNGNIVYEDSLMFESARSVDLGPENMDIVDVAVLSSEDAECEYSIDQPLTSLAANEISVSVVESNEVEKAKHAVDLKQPKGKAKRRGKHKADGSRSASESENLHSDTLPPVAASTTATNMEFELMSTDHITTVQVESEEAEFSRPKSPTGLVSDVHYISSDILHESKDASETEQTISTRPKVHKSKQPKARSKGQGKKKGEVLPSAPESEDSSHGEVLTALPVTEDMEEQNKTELFESEGNIPPPYHSLTSSSLDNVSLDRGSSRRLEELEFLEATDTGQGMPKKKHRKAKKSNGNSDQNEEVLRTTPDSERFSLEEVMDLPAIDKETGQKTTELLEFAEPITFPNESLTSLTISGVPLDHKAKRKRKGKNKNDILLSASETEKSGPEDVSAITGPFVSNQRLSDIETEQKTTTRLELAETLFPHYESPTDLTADTHTSRDDIASDSIFPSPELGDTNEWKYIKTKGKGKPKQAKAHTSLERETNEAREIPASPILMDLRPDDGGSHTTVQFEVAEESTSIHHPSNQPIPTISAYTEDFFKREVSESLKATSIEQKLPTIKHGGLKGERKEEHIENVPRTVHESEPGTSEGSSSVAAPLVTEMELGVMDLPHDHKKPRGRKRSRSVPKQQSQQQESCLSQDSERLMEPQMKVEVVQTELSGKSEKTKVQEREYKNGSAITSKNKKDKTKIIQPPANVKTDTSSQISAGFSVSETQQGAIMTEAYPGEKGLKGDTKRKRKTDQSIHTETDSKSKSPKTKSSRTHEDSGPLVQQSAVTSTASTVNNESVSALEDTTKEQSEESVCYSCRPVSPKEVNPDALFSRIPFWMRIRKKQSVIRRRRLMRKIDMKKKRVARREQLTDDAVSQVVTHRFPRSFETQPHPEKGKSQVRKRRRAVERLVKYRADQVNRVQRPKTKKKAKRRLTALDRWKVRSSLRKRGVIVILLGGRHRGKRVVSLGRQKSTGLLLVTGPFRYNGCPLRRVHPNMVLATQTRVDLGKFKVPLRVHSKEYFARKKLDKKHDLDVQLGLGGTPDSTESKRFVPNEERKEDQRIIDEEVCKCIKEHADSRMLIKYLRSLFSLSKHDKPHAMQF</sequence>
<accession>A0A4S2MDZ5</accession>
<keyword evidence="3" id="KW-0689">Ribosomal protein</keyword>
<feature type="compositionally biased region" description="Basic and acidic residues" evidence="8">
    <location>
        <begin position="1150"/>
        <end position="1162"/>
    </location>
</feature>
<feature type="compositionally biased region" description="Basic and acidic residues" evidence="8">
    <location>
        <begin position="388"/>
        <end position="402"/>
    </location>
</feature>
<comment type="caution">
    <text evidence="10">The sequence shown here is derived from an EMBL/GenBank/DDBJ whole genome shotgun (WGS) entry which is preliminary data.</text>
</comment>
<dbReference type="Gene3D" id="1.10.238.10">
    <property type="entry name" value="EF-hand"/>
    <property type="match status" value="1"/>
</dbReference>
<feature type="compositionally biased region" description="Basic residues" evidence="8">
    <location>
        <begin position="489"/>
        <end position="499"/>
    </location>
</feature>
<feature type="region of interest" description="Disordered" evidence="8">
    <location>
        <begin position="970"/>
        <end position="1210"/>
    </location>
</feature>
<feature type="compositionally biased region" description="Low complexity" evidence="8">
    <location>
        <begin position="1036"/>
        <end position="1050"/>
    </location>
</feature>
<dbReference type="InterPro" id="IPR008991">
    <property type="entry name" value="Translation_prot_SH3-like_sf"/>
</dbReference>
<dbReference type="Pfam" id="PF13499">
    <property type="entry name" value="EF-hand_7"/>
    <property type="match status" value="1"/>
</dbReference>
<dbReference type="GO" id="GO:0003723">
    <property type="term" value="F:RNA binding"/>
    <property type="evidence" value="ECO:0007669"/>
    <property type="project" value="TreeGrafter"/>
</dbReference>
<evidence type="ECO:0000256" key="3">
    <source>
        <dbReference type="ARBA" id="ARBA00022980"/>
    </source>
</evidence>
<dbReference type="EMBL" id="SJOL01001349">
    <property type="protein sequence ID" value="TGZ74926.1"/>
    <property type="molecule type" value="Genomic_DNA"/>
</dbReference>
<feature type="region of interest" description="Disordered" evidence="8">
    <location>
        <begin position="478"/>
        <end position="521"/>
    </location>
</feature>
<evidence type="ECO:0000256" key="8">
    <source>
        <dbReference type="SAM" id="MobiDB-lite"/>
    </source>
</evidence>
<feature type="region of interest" description="Disordered" evidence="8">
    <location>
        <begin position="388"/>
        <end position="412"/>
    </location>
</feature>
<protein>
    <recommendedName>
        <fullName evidence="5">Large ribosomal subunit protein eL6</fullName>
    </recommendedName>
    <alternativeName>
        <fullName evidence="6">60S ribosomal protein L6</fullName>
    </alternativeName>
</protein>
<dbReference type="CDD" id="cd00051">
    <property type="entry name" value="EFh"/>
    <property type="match status" value="1"/>
</dbReference>
<feature type="compositionally biased region" description="Polar residues" evidence="8">
    <location>
        <begin position="1108"/>
        <end position="1128"/>
    </location>
</feature>
<dbReference type="GO" id="GO:0022625">
    <property type="term" value="C:cytosolic large ribosomal subunit"/>
    <property type="evidence" value="ECO:0007669"/>
    <property type="project" value="TreeGrafter"/>
</dbReference>
<evidence type="ECO:0000256" key="1">
    <source>
        <dbReference type="ARBA" id="ARBA00010592"/>
    </source>
</evidence>
<dbReference type="Gene3D" id="2.30.30.30">
    <property type="match status" value="1"/>
</dbReference>
<dbReference type="STRING" id="147828.A0A4S2MDZ5"/>
<feature type="region of interest" description="Disordered" evidence="8">
    <location>
        <begin position="253"/>
        <end position="328"/>
    </location>
</feature>
<feature type="domain" description="EF-hand" evidence="9">
    <location>
        <begin position="1"/>
        <end position="34"/>
    </location>
</feature>
<feature type="region of interest" description="Disordered" evidence="8">
    <location>
        <begin position="1436"/>
        <end position="1456"/>
    </location>
</feature>
<dbReference type="InterPro" id="IPR002048">
    <property type="entry name" value="EF_hand_dom"/>
</dbReference>
<dbReference type="PANTHER" id="PTHR10715:SF0">
    <property type="entry name" value="LARGE RIBOSOMAL SUBUNIT PROTEIN EL6"/>
    <property type="match status" value="1"/>
</dbReference>
<keyword evidence="2" id="KW-0106">Calcium</keyword>
<name>A0A4S2MDZ5_OPIFE</name>
<feature type="compositionally biased region" description="Basic residues" evidence="8">
    <location>
        <begin position="277"/>
        <end position="296"/>
    </location>
</feature>
<feature type="region of interest" description="Disordered" evidence="8">
    <location>
        <begin position="73"/>
        <end position="100"/>
    </location>
</feature>
<comment type="subunit">
    <text evidence="7">Component of the large ribosomal subunit. May bind IPO9 with low affinity.</text>
</comment>
<feature type="compositionally biased region" description="Low complexity" evidence="8">
    <location>
        <begin position="158"/>
        <end position="169"/>
    </location>
</feature>
<dbReference type="SUPFAM" id="SSF50104">
    <property type="entry name" value="Translation proteins SH3-like domain"/>
    <property type="match status" value="1"/>
</dbReference>
<evidence type="ECO:0000313" key="11">
    <source>
        <dbReference type="Proteomes" id="UP000308267"/>
    </source>
</evidence>
<evidence type="ECO:0000259" key="9">
    <source>
        <dbReference type="PROSITE" id="PS50222"/>
    </source>
</evidence>
<feature type="compositionally biased region" description="Polar residues" evidence="8">
    <location>
        <begin position="1179"/>
        <end position="1197"/>
    </location>
</feature>
<feature type="region of interest" description="Disordered" evidence="8">
    <location>
        <begin position="132"/>
        <end position="171"/>
    </location>
</feature>
<feature type="region of interest" description="Disordered" evidence="8">
    <location>
        <begin position="771"/>
        <end position="801"/>
    </location>
</feature>
<dbReference type="OrthoDB" id="2436667at2759"/>
<feature type="compositionally biased region" description="Basic residues" evidence="8">
    <location>
        <begin position="142"/>
        <end position="157"/>
    </location>
</feature>
<evidence type="ECO:0000313" key="10">
    <source>
        <dbReference type="EMBL" id="TGZ74926.1"/>
    </source>
</evidence>
<dbReference type="GO" id="GO:0000027">
    <property type="term" value="P:ribosomal large subunit assembly"/>
    <property type="evidence" value="ECO:0007669"/>
    <property type="project" value="TreeGrafter"/>
</dbReference>
<evidence type="ECO:0000256" key="5">
    <source>
        <dbReference type="ARBA" id="ARBA00035233"/>
    </source>
</evidence>
<feature type="compositionally biased region" description="Basic and acidic residues" evidence="8">
    <location>
        <begin position="1071"/>
        <end position="1084"/>
    </location>
</feature>
<dbReference type="PROSITE" id="PS50222">
    <property type="entry name" value="EF_HAND_2"/>
    <property type="match status" value="1"/>
</dbReference>
<feature type="compositionally biased region" description="Basic and acidic residues" evidence="8">
    <location>
        <begin position="975"/>
        <end position="995"/>
    </location>
</feature>
<feature type="compositionally biased region" description="Basic residues" evidence="8">
    <location>
        <begin position="693"/>
        <end position="702"/>
    </location>
</feature>
<feature type="region of interest" description="Disordered" evidence="8">
    <location>
        <begin position="573"/>
        <end position="722"/>
    </location>
</feature>
<evidence type="ECO:0000256" key="4">
    <source>
        <dbReference type="ARBA" id="ARBA00023274"/>
    </source>
</evidence>
<comment type="similarity">
    <text evidence="1">Belongs to the eukaryotic ribosomal protein eL6 family.</text>
</comment>
<evidence type="ECO:0000256" key="6">
    <source>
        <dbReference type="ARBA" id="ARBA00035351"/>
    </source>
</evidence>
<feature type="compositionally biased region" description="Basic and acidic residues" evidence="8">
    <location>
        <begin position="712"/>
        <end position="722"/>
    </location>
</feature>
<dbReference type="InterPro" id="IPR018247">
    <property type="entry name" value="EF_Hand_1_Ca_BS"/>
</dbReference>
<dbReference type="PROSITE" id="PS00018">
    <property type="entry name" value="EF_HAND_1"/>
    <property type="match status" value="1"/>
</dbReference>
<proteinExistence type="inferred from homology"/>
<feature type="compositionally biased region" description="Basic and acidic residues" evidence="8">
    <location>
        <begin position="297"/>
        <end position="308"/>
    </location>
</feature>
<keyword evidence="11" id="KW-1185">Reference proteome</keyword>
<feature type="compositionally biased region" description="Basic residues" evidence="8">
    <location>
        <begin position="1023"/>
        <end position="1035"/>
    </location>
</feature>
<keyword evidence="4" id="KW-0687">Ribonucleoprotein</keyword>
<gene>
    <name evidence="10" type="ORF">CRM22_000673</name>
</gene>
<organism evidence="10 11">
    <name type="scientific">Opisthorchis felineus</name>
    <dbReference type="NCBI Taxonomy" id="147828"/>
    <lineage>
        <taxon>Eukaryota</taxon>
        <taxon>Metazoa</taxon>
        <taxon>Spiralia</taxon>
        <taxon>Lophotrochozoa</taxon>
        <taxon>Platyhelminthes</taxon>
        <taxon>Trematoda</taxon>
        <taxon>Digenea</taxon>
        <taxon>Opisthorchiida</taxon>
        <taxon>Opisthorchiata</taxon>
        <taxon>Opisthorchiidae</taxon>
        <taxon>Opisthorchis</taxon>
    </lineage>
</organism>
<dbReference type="InterPro" id="IPR014722">
    <property type="entry name" value="Rib_uL2_dom2"/>
</dbReference>
<dbReference type="Proteomes" id="UP000308267">
    <property type="component" value="Unassembled WGS sequence"/>
</dbReference>
<dbReference type="Pfam" id="PF01159">
    <property type="entry name" value="Ribosomal_L6e"/>
    <property type="match status" value="1"/>
</dbReference>
<evidence type="ECO:0000256" key="2">
    <source>
        <dbReference type="ARBA" id="ARBA00022837"/>
    </source>
</evidence>
<dbReference type="PANTHER" id="PTHR10715">
    <property type="entry name" value="60S RIBOSOMAL PROTEIN L6"/>
    <property type="match status" value="1"/>
</dbReference>